<evidence type="ECO:0000313" key="3">
    <source>
        <dbReference type="Proteomes" id="UP000030152"/>
    </source>
</evidence>
<name>A0A0A2MA40_9FLAO</name>
<keyword evidence="1" id="KW-0472">Membrane</keyword>
<evidence type="ECO:0000256" key="1">
    <source>
        <dbReference type="SAM" id="Phobius"/>
    </source>
</evidence>
<comment type="caution">
    <text evidence="2">The sequence shown here is derived from an EMBL/GenBank/DDBJ whole genome shotgun (WGS) entry which is preliminary data.</text>
</comment>
<accession>A0A0A2MA40</accession>
<sequence>MLRQYLEHITNSEDTFKPYIVKSAKGIDPGESDTYKGIFLLSFRGIFYIIMSMTMLSLLFIKDNIIAILTALMCITIFYLVFGITVYYVRLNDSYLIVKNHLFFWYSHVYYLTDIDEVIYETQSKQPNNLRIITKDYKNKVYGAGTLSDNTLRRLKRELEKRQIHVRNEIGI</sequence>
<keyword evidence="1" id="KW-0812">Transmembrane</keyword>
<protein>
    <submittedName>
        <fullName evidence="2">Uncharacterized protein</fullName>
    </submittedName>
</protein>
<dbReference type="AlphaFoldDB" id="A0A0A2MA40"/>
<proteinExistence type="predicted"/>
<dbReference type="Proteomes" id="UP000030152">
    <property type="component" value="Unassembled WGS sequence"/>
</dbReference>
<dbReference type="EMBL" id="JRLX01000001">
    <property type="protein sequence ID" value="KGO88516.1"/>
    <property type="molecule type" value="Genomic_DNA"/>
</dbReference>
<evidence type="ECO:0000313" key="2">
    <source>
        <dbReference type="EMBL" id="KGO88516.1"/>
    </source>
</evidence>
<feature type="transmembrane region" description="Helical" evidence="1">
    <location>
        <begin position="65"/>
        <end position="89"/>
    </location>
</feature>
<dbReference type="STRING" id="1121895.GCA_000378485_00407"/>
<dbReference type="eggNOG" id="ENOG5032UXH">
    <property type="taxonomic scope" value="Bacteria"/>
</dbReference>
<keyword evidence="1" id="KW-1133">Transmembrane helix</keyword>
<reference evidence="2 3" key="1">
    <citation type="submission" date="2013-09" db="EMBL/GenBank/DDBJ databases">
        <authorList>
            <person name="Zeng Z."/>
            <person name="Chen C."/>
        </authorList>
    </citation>
    <scope>NUCLEOTIDE SEQUENCE [LARGE SCALE GENOMIC DNA]</scope>
    <source>
        <strain evidence="2 3">WB 3.3-2</strain>
    </source>
</reference>
<organism evidence="2 3">
    <name type="scientific">Flavobacterium rivuli WB 3.3-2 = DSM 21788</name>
    <dbReference type="NCBI Taxonomy" id="1121895"/>
    <lineage>
        <taxon>Bacteria</taxon>
        <taxon>Pseudomonadati</taxon>
        <taxon>Bacteroidota</taxon>
        <taxon>Flavobacteriia</taxon>
        <taxon>Flavobacteriales</taxon>
        <taxon>Flavobacteriaceae</taxon>
        <taxon>Flavobacterium</taxon>
    </lineage>
</organism>
<dbReference type="OrthoDB" id="820979at2"/>
<dbReference type="RefSeq" id="WP_020211529.1">
    <property type="nucleotide sequence ID" value="NZ_JRLX01000001.1"/>
</dbReference>
<feature type="transmembrane region" description="Helical" evidence="1">
    <location>
        <begin position="38"/>
        <end position="59"/>
    </location>
</feature>
<keyword evidence="3" id="KW-1185">Reference proteome</keyword>
<gene>
    <name evidence="2" type="ORF">Q765_01005</name>
</gene>